<dbReference type="InterPro" id="IPR002816">
    <property type="entry name" value="TraB/PrgY/GumN_fam"/>
</dbReference>
<evidence type="ECO:0000313" key="1">
    <source>
        <dbReference type="EMBL" id="BDL42785.1"/>
    </source>
</evidence>
<gene>
    <name evidence="1" type="ORF">Abiwalacus_03590</name>
</gene>
<proteinExistence type="predicted"/>
<organism evidence="1 2">
    <name type="scientific">Akkermansia biwaensis</name>
    <dbReference type="NCBI Taxonomy" id="2946555"/>
    <lineage>
        <taxon>Bacteria</taxon>
        <taxon>Pseudomonadati</taxon>
        <taxon>Verrucomicrobiota</taxon>
        <taxon>Verrucomicrobiia</taxon>
        <taxon>Verrucomicrobiales</taxon>
        <taxon>Akkermansiaceae</taxon>
        <taxon>Akkermansia</taxon>
    </lineage>
</organism>
<accession>A0ABM7ZDQ5</accession>
<dbReference type="PANTHER" id="PTHR35757:SF1">
    <property type="entry name" value="THERMOSOME SUBUNIT GAMMA"/>
    <property type="match status" value="1"/>
</dbReference>
<protein>
    <recommendedName>
        <fullName evidence="3">TraB/GumN family protein</fullName>
    </recommendedName>
</protein>
<sequence length="317" mass="36085">MLCSSALAAVADSGRNAEEYGGYPATFLRLEADSPERQDLATPVASYVNDGGQEVRLIGAMHVAEPEYYERLNKLFGQCDLLLFEMIGGEGLQRQEELRSRIDRSKPLGGLTKEEAREWNRLEAWEKEQREEESSFLLNWLGEAYKRFSKALNLQAQMDGIDYSPSHFVHADMTLGEFRKAQEEKKESFMGLMAKEIMSSLKEEYCGYQPNQIKMAMDLITGNVSGLKNELMRMLAYTSPDSLEDTVILKGRNAKCMEIFDQWKGKGARKIGIFYGAAHLPGLHAELLKRGYRLREVRWLTAWNTREQADGRDADQD</sequence>
<name>A0ABM7ZDQ5_9BACT</name>
<evidence type="ECO:0000313" key="2">
    <source>
        <dbReference type="Proteomes" id="UP001062263"/>
    </source>
</evidence>
<keyword evidence="2" id="KW-1185">Reference proteome</keyword>
<dbReference type="Pfam" id="PF01963">
    <property type="entry name" value="TraB_PrgY_gumN"/>
    <property type="match status" value="1"/>
</dbReference>
<dbReference type="Proteomes" id="UP001062263">
    <property type="component" value="Chromosome"/>
</dbReference>
<evidence type="ECO:0008006" key="3">
    <source>
        <dbReference type="Google" id="ProtNLM"/>
    </source>
</evidence>
<reference evidence="1" key="1">
    <citation type="submission" date="2022-06" db="EMBL/GenBank/DDBJ databases">
        <title>Akkermansia biwalacus sp. nov., an anaerobic mucin-degrading bacterium isolated from human intestine.</title>
        <authorList>
            <person name="Kobayashi Y."/>
            <person name="Inoue S."/>
            <person name="Kawahara T."/>
            <person name="Kohda N."/>
        </authorList>
    </citation>
    <scope>NUCLEOTIDE SEQUENCE</scope>
    <source>
        <strain evidence="1">WON2089</strain>
    </source>
</reference>
<dbReference type="EMBL" id="AP025943">
    <property type="protein sequence ID" value="BDL42785.1"/>
    <property type="molecule type" value="Genomic_DNA"/>
</dbReference>
<dbReference type="PANTHER" id="PTHR35757">
    <property type="entry name" value="THERMOSOME SUBUNIT GAMMA"/>
    <property type="match status" value="1"/>
</dbReference>